<dbReference type="Pfam" id="PF13480">
    <property type="entry name" value="Acetyltransf_6"/>
    <property type="match status" value="1"/>
</dbReference>
<dbReference type="SUPFAM" id="SSF55729">
    <property type="entry name" value="Acyl-CoA N-acyltransferases (Nat)"/>
    <property type="match status" value="1"/>
</dbReference>
<dbReference type="KEGG" id="rpc:RPC_0672"/>
<protein>
    <recommendedName>
        <fullName evidence="1">BioF2-like acetyltransferase domain-containing protein</fullName>
    </recommendedName>
</protein>
<reference evidence="2" key="1">
    <citation type="submission" date="2006-03" db="EMBL/GenBank/DDBJ databases">
        <title>Complete sequence of Rhodopseudomonas palustris BisB18.</title>
        <authorList>
            <consortium name="US DOE Joint Genome Institute"/>
            <person name="Copeland A."/>
            <person name="Lucas S."/>
            <person name="Lapidus A."/>
            <person name="Barry K."/>
            <person name="Detter J.C."/>
            <person name="Glavina del Rio T."/>
            <person name="Hammon N."/>
            <person name="Israni S."/>
            <person name="Dalin E."/>
            <person name="Tice H."/>
            <person name="Pitluck S."/>
            <person name="Chain P."/>
            <person name="Malfatti S."/>
            <person name="Shin M."/>
            <person name="Vergez L."/>
            <person name="Schmutz J."/>
            <person name="Larimer F."/>
            <person name="Land M."/>
            <person name="Hauser L."/>
            <person name="Pelletier D.A."/>
            <person name="Kyrpides N."/>
            <person name="Anderson I."/>
            <person name="Oda Y."/>
            <person name="Harwood C.S."/>
            <person name="Richardson P."/>
        </authorList>
    </citation>
    <scope>NUCLEOTIDE SEQUENCE [LARGE SCALE GENOMIC DNA]</scope>
    <source>
        <strain evidence="2">BisB18</strain>
    </source>
</reference>
<sequence>MNRTFFAPAADRSSVAPAKLPALSAKRRSCFRVELHSDFSNAEFRHTWKSFEQSATATAFQRLSYIQALLANIVPQRAVEPILVGVRDTSCGAIVLVASLMRTRRHGVSVIEALDLGLCDYFAPLIRPGLEFSAVEFDELWREICGALKPVGALSIEKIPAEIFGYPNPLAKLPSARPTNDFATTLRMRAADGAHLVDLQSYSVVRKANRLCRKPENWGNIQLELADTAAALQQALDLMVAHRLVRSHALGRHDLLDDRGFIAFYRQLAQDGLADGSVRVFVLSSDAEPIAVVYSLVHRNALTVVVPSMTTEERWRKLSPGLVAMVKCCEWADREGFHNFDLSVGALQYKTRFGGDQRRLYEIRQALSPAGLLITAEVTAKRRLRAFAARHPKAKALVRRMLRRPPAT</sequence>
<dbReference type="STRING" id="316056.RPC_0672"/>
<dbReference type="AlphaFoldDB" id="Q21BJ2"/>
<name>Q21BJ2_RHOPB</name>
<dbReference type="EMBL" id="CP000301">
    <property type="protein sequence ID" value="ABD86244.1"/>
    <property type="molecule type" value="Genomic_DNA"/>
</dbReference>
<evidence type="ECO:0000259" key="1">
    <source>
        <dbReference type="Pfam" id="PF13480"/>
    </source>
</evidence>
<gene>
    <name evidence="2" type="ordered locus">RPC_0672</name>
</gene>
<dbReference type="InterPro" id="IPR016181">
    <property type="entry name" value="Acyl_CoA_acyltransferase"/>
</dbReference>
<evidence type="ECO:0000313" key="2">
    <source>
        <dbReference type="EMBL" id="ABD86244.1"/>
    </source>
</evidence>
<dbReference type="InterPro" id="IPR038740">
    <property type="entry name" value="BioF2-like_GNAT_dom"/>
</dbReference>
<dbReference type="HOGENOM" id="CLU_046277_2_1_5"/>
<feature type="domain" description="BioF2-like acetyltransferase" evidence="1">
    <location>
        <begin position="207"/>
        <end position="350"/>
    </location>
</feature>
<organism evidence="2">
    <name type="scientific">Rhodopseudomonas palustris (strain BisB18)</name>
    <dbReference type="NCBI Taxonomy" id="316056"/>
    <lineage>
        <taxon>Bacteria</taxon>
        <taxon>Pseudomonadati</taxon>
        <taxon>Pseudomonadota</taxon>
        <taxon>Alphaproteobacteria</taxon>
        <taxon>Hyphomicrobiales</taxon>
        <taxon>Nitrobacteraceae</taxon>
        <taxon>Rhodopseudomonas</taxon>
    </lineage>
</organism>
<dbReference type="OrthoDB" id="8193702at2"/>
<dbReference type="eggNOG" id="COG5653">
    <property type="taxonomic scope" value="Bacteria"/>
</dbReference>
<proteinExistence type="predicted"/>
<accession>Q21BJ2</accession>
<dbReference type="Gene3D" id="3.40.630.30">
    <property type="match status" value="1"/>
</dbReference>